<evidence type="ECO:0000259" key="11">
    <source>
        <dbReference type="Pfam" id="PF07477"/>
    </source>
</evidence>
<evidence type="ECO:0000256" key="5">
    <source>
        <dbReference type="ARBA" id="ARBA00023295"/>
    </source>
</evidence>
<evidence type="ECO:0000313" key="13">
    <source>
        <dbReference type="EMBL" id="AYB32830.1"/>
    </source>
</evidence>
<evidence type="ECO:0000256" key="9">
    <source>
        <dbReference type="RuleBase" id="RU361198"/>
    </source>
</evidence>
<reference evidence="14" key="1">
    <citation type="submission" date="2018-09" db="EMBL/GenBank/DDBJ databases">
        <title>Chryseolinea sp. KIS68-18 isolated from soil.</title>
        <authorList>
            <person name="Weon H.-Y."/>
            <person name="Kwon S.-W."/>
            <person name="Lee S.A."/>
        </authorList>
    </citation>
    <scope>NUCLEOTIDE SEQUENCE [LARGE SCALE GENOMIC DNA]</scope>
    <source>
        <strain evidence="14">KIS68-18</strain>
    </source>
</reference>
<evidence type="ECO:0000259" key="10">
    <source>
        <dbReference type="Pfam" id="PF03648"/>
    </source>
</evidence>
<dbReference type="AlphaFoldDB" id="A0A385ST29"/>
<dbReference type="InterPro" id="IPR017853">
    <property type="entry name" value="GH"/>
</dbReference>
<feature type="active site" description="Proton donor" evidence="8">
    <location>
        <position position="314"/>
    </location>
</feature>
<evidence type="ECO:0000313" key="14">
    <source>
        <dbReference type="Proteomes" id="UP000266183"/>
    </source>
</evidence>
<proteinExistence type="inferred from homology"/>
<name>A0A385ST29_9BACT</name>
<dbReference type="InterPro" id="IPR011099">
    <property type="entry name" value="Glyco_hydro_67_C"/>
</dbReference>
<dbReference type="Pfam" id="PF07488">
    <property type="entry name" value="Glyco_hydro_67M"/>
    <property type="match status" value="1"/>
</dbReference>
<dbReference type="SUPFAM" id="SSF51445">
    <property type="entry name" value="(Trans)glycosidases"/>
    <property type="match status" value="1"/>
</dbReference>
<keyword evidence="4 9" id="KW-0119">Carbohydrate metabolism</keyword>
<dbReference type="SUPFAM" id="SSF55545">
    <property type="entry name" value="beta-N-acetylhexosaminidase-like domain"/>
    <property type="match status" value="1"/>
</dbReference>
<keyword evidence="14" id="KW-1185">Reference proteome</keyword>
<evidence type="ECO:0000256" key="4">
    <source>
        <dbReference type="ARBA" id="ARBA00023277"/>
    </source>
</evidence>
<dbReference type="PANTHER" id="PTHR39207">
    <property type="entry name" value="ALPHA-GLUCURONIDASE A"/>
    <property type="match status" value="1"/>
</dbReference>
<comment type="subunit">
    <text evidence="9">Homodimer.</text>
</comment>
<keyword evidence="5 7" id="KW-0326">Glycosidase</keyword>
<dbReference type="GO" id="GO:0046559">
    <property type="term" value="F:alpha-glucuronidase activity"/>
    <property type="evidence" value="ECO:0007669"/>
    <property type="project" value="InterPro"/>
</dbReference>
<feature type="domain" description="Glycosyl hydrolase family 67 C-terminal" evidence="11">
    <location>
        <begin position="477"/>
        <end position="701"/>
    </location>
</feature>
<gene>
    <name evidence="13" type="ORF">D4L85_20600</name>
</gene>
<dbReference type="Gene3D" id="3.20.20.80">
    <property type="entry name" value="Glycosidases"/>
    <property type="match status" value="1"/>
</dbReference>
<sequence>MTRSWSAFLRLCFLVIVFAGPAAPVVADDGYRLWLSYRLIEDASVAKKYKATLQTLVIEKDSPTLTLAQKELEQAVAGLLGTKLIAGKTPGPGTLLLGTPKHSPLIAALHLETTLETLGDEGFLITNTSVKGKPGIVIAANTDVGVLYGTFHFIRLLQTQQSLQSLSVVSAPKIKRRILNHWDNLDRTVERGYAGFSLWDWHKLPDYIDPRYSDYARANASVGINGTVLTNVNANAQILTEPYLKKVAVLANLFRPYGIKVYLTARFSAPVEIGGLRTADPLDPDVKNWWKKKIDEIYTYIPDFGGFCIKANSEGQPGPQNYNRTHADGANLFADILAPHEGIVMWRAFVYSNEVAEDRAKQAYTEFKPLDGKFKSNALVQVKNGPIDFQPREPFHPLFGAMPNTPLMVEFQLTQEYLGFATHLVYMAPLFKECLDADTYAKGKGSLVSKVVDGSLDHHNLTAIAGVANIGNDRNWCGHPFAQANWYVYGRLAWDHELSSEALADEWIRMTFSNQPAVIAPIKTMMLASREIVVQYMTPLGLHHIMGYSHHYGPGPWIKDKPRADWTSVYYHQADSLGVGFDRTASGSDALSQYAKEVQDLYSPLAHCPDKYLLWFHHLPWSYKMRSGESLWDALCHAYYNGADSAAWMQRQWNAVEHQVDEEQFQHVKNLLAIQHQEAVWWRNACVLYFQSFSKMPLPVGLEKPEGTLKYYESLEFPFAPGIRPKW</sequence>
<dbReference type="KEGG" id="chk:D4L85_20600"/>
<organism evidence="13 14">
    <name type="scientific">Chryseolinea soli</name>
    <dbReference type="NCBI Taxonomy" id="2321403"/>
    <lineage>
        <taxon>Bacteria</taxon>
        <taxon>Pseudomonadati</taxon>
        <taxon>Bacteroidota</taxon>
        <taxon>Cytophagia</taxon>
        <taxon>Cytophagales</taxon>
        <taxon>Fulvivirgaceae</taxon>
        <taxon>Chryseolinea</taxon>
    </lineage>
</organism>
<keyword evidence="6 9" id="KW-0624">Polysaccharide degradation</keyword>
<evidence type="ECO:0000256" key="3">
    <source>
        <dbReference type="ARBA" id="ARBA00022801"/>
    </source>
</evidence>
<dbReference type="InterPro" id="IPR011395">
    <property type="entry name" value="Glyco_hydro_67_aGlcAse"/>
</dbReference>
<dbReference type="EC" id="3.2.1.131" evidence="9"/>
<keyword evidence="2 7" id="KW-0858">Xylan degradation</keyword>
<dbReference type="OrthoDB" id="339499at2"/>
<dbReference type="GO" id="GO:0045493">
    <property type="term" value="P:xylan catabolic process"/>
    <property type="evidence" value="ECO:0007669"/>
    <property type="project" value="UniProtKB-KW"/>
</dbReference>
<evidence type="ECO:0000256" key="7">
    <source>
        <dbReference type="PIRNR" id="PIRNR029900"/>
    </source>
</evidence>
<dbReference type="PANTHER" id="PTHR39207:SF1">
    <property type="entry name" value="ALPHA-GLUCURONIDASE A"/>
    <property type="match status" value="1"/>
</dbReference>
<dbReference type="GO" id="GO:0033939">
    <property type="term" value="F:xylan alpha-1,2-glucuronosidase activity"/>
    <property type="evidence" value="ECO:0007669"/>
    <property type="project" value="UniProtKB-EC"/>
</dbReference>
<comment type="catalytic activity">
    <reaction evidence="9">
        <text>Hydrolysis of (1-&gt;2)-alpha-D-(4-O-methyl)glucuronosyl links in the main chain of hardwood xylans.</text>
        <dbReference type="EC" id="3.2.1.131"/>
    </reaction>
</comment>
<dbReference type="Gene3D" id="3.30.379.10">
    <property type="entry name" value="Chitobiase/beta-hexosaminidase domain 2-like"/>
    <property type="match status" value="1"/>
</dbReference>
<dbReference type="Proteomes" id="UP000266183">
    <property type="component" value="Chromosome"/>
</dbReference>
<dbReference type="InterPro" id="IPR011100">
    <property type="entry name" value="Glyco_hydro_67_cat"/>
</dbReference>
<evidence type="ECO:0000256" key="1">
    <source>
        <dbReference type="ARBA" id="ARBA00008833"/>
    </source>
</evidence>
<dbReference type="EMBL" id="CP032382">
    <property type="protein sequence ID" value="AYB32830.1"/>
    <property type="molecule type" value="Genomic_DNA"/>
</dbReference>
<evidence type="ECO:0000256" key="2">
    <source>
        <dbReference type="ARBA" id="ARBA00022651"/>
    </source>
</evidence>
<dbReference type="Gene3D" id="3.90.1330.10">
    <property type="entry name" value="Alpha-glucuronidase, C-terminal domain"/>
    <property type="match status" value="1"/>
</dbReference>
<evidence type="ECO:0000256" key="6">
    <source>
        <dbReference type="ARBA" id="ARBA00023326"/>
    </source>
</evidence>
<comment type="similarity">
    <text evidence="1 7 9">Belongs to the glycosyl hydrolase 67 family.</text>
</comment>
<accession>A0A385ST29</accession>
<feature type="active site" description="Proton acceptor" evidence="8">
    <location>
        <position position="416"/>
    </location>
</feature>
<dbReference type="InterPro" id="IPR005154">
    <property type="entry name" value="Glyco_hydro_67_aGlcAse_N"/>
</dbReference>
<dbReference type="PIRSF" id="PIRSF029900">
    <property type="entry name" value="Alpha-glucuronds"/>
    <property type="match status" value="1"/>
</dbReference>
<feature type="domain" description="Glycosyl hydrolase family 67 catalytic" evidence="12">
    <location>
        <begin position="157"/>
        <end position="476"/>
    </location>
</feature>
<dbReference type="Pfam" id="PF03648">
    <property type="entry name" value="Glyco_hydro_67N"/>
    <property type="match status" value="1"/>
</dbReference>
<dbReference type="Pfam" id="PF07477">
    <property type="entry name" value="Glyco_hydro_67C"/>
    <property type="match status" value="1"/>
</dbReference>
<feature type="active site" description="Proton acceptor" evidence="8">
    <location>
        <position position="388"/>
    </location>
</feature>
<dbReference type="InterPro" id="IPR037054">
    <property type="entry name" value="A-glucoronidase_C_sf"/>
</dbReference>
<protein>
    <recommendedName>
        <fullName evidence="9">Xylan alpha-1,2-glucuronidase</fullName>
        <ecNumber evidence="9">3.2.1.131</ecNumber>
    </recommendedName>
</protein>
<dbReference type="InterPro" id="IPR029018">
    <property type="entry name" value="Hex-like_dom2"/>
</dbReference>
<keyword evidence="3 7" id="KW-0378">Hydrolase</keyword>
<evidence type="ECO:0000259" key="12">
    <source>
        <dbReference type="Pfam" id="PF07488"/>
    </source>
</evidence>
<feature type="domain" description="Alpha glucuronidase N-terminal" evidence="10">
    <location>
        <begin position="33"/>
        <end position="153"/>
    </location>
</feature>
<evidence type="ECO:0000256" key="8">
    <source>
        <dbReference type="PIRSR" id="PIRSR029900-1"/>
    </source>
</evidence>
<dbReference type="GO" id="GO:0005576">
    <property type="term" value="C:extracellular region"/>
    <property type="evidence" value="ECO:0007669"/>
    <property type="project" value="InterPro"/>
</dbReference>